<keyword evidence="6" id="KW-1185">Reference proteome</keyword>
<dbReference type="InterPro" id="IPR011990">
    <property type="entry name" value="TPR-like_helical_dom_sf"/>
</dbReference>
<dbReference type="EMBL" id="MTSE01000027">
    <property type="protein sequence ID" value="OUJ70027.1"/>
    <property type="molecule type" value="Genomic_DNA"/>
</dbReference>
<dbReference type="SMART" id="SM00028">
    <property type="entry name" value="TPR"/>
    <property type="match status" value="2"/>
</dbReference>
<evidence type="ECO:0000256" key="1">
    <source>
        <dbReference type="ARBA" id="ARBA00005622"/>
    </source>
</evidence>
<evidence type="ECO:0000256" key="2">
    <source>
        <dbReference type="ARBA" id="ARBA00022801"/>
    </source>
</evidence>
<evidence type="ECO:0000313" key="6">
    <source>
        <dbReference type="Proteomes" id="UP000194873"/>
    </source>
</evidence>
<dbReference type="Gene3D" id="3.40.50.1820">
    <property type="entry name" value="alpha/beta hydrolase"/>
    <property type="match status" value="1"/>
</dbReference>
<evidence type="ECO:0000313" key="5">
    <source>
        <dbReference type="EMBL" id="OUJ70027.1"/>
    </source>
</evidence>
<evidence type="ECO:0000256" key="4">
    <source>
        <dbReference type="SAM" id="SignalP"/>
    </source>
</evidence>
<protein>
    <submittedName>
        <fullName evidence="5">Uncharacterized protein</fullName>
    </submittedName>
</protein>
<keyword evidence="2" id="KW-0378">Hydrolase</keyword>
<comment type="caution">
    <text evidence="5">The sequence shown here is derived from an EMBL/GenBank/DDBJ whole genome shotgun (WGS) entry which is preliminary data.</text>
</comment>
<dbReference type="InterPro" id="IPR029058">
    <property type="entry name" value="AB_hydrolase_fold"/>
</dbReference>
<dbReference type="Pfam" id="PF13424">
    <property type="entry name" value="TPR_12"/>
    <property type="match status" value="1"/>
</dbReference>
<dbReference type="PANTHER" id="PTHR40841:SF2">
    <property type="entry name" value="SIDEROPHORE-DEGRADING ESTERASE (EUROFUNG)"/>
    <property type="match status" value="1"/>
</dbReference>
<dbReference type="PROSITE" id="PS50005">
    <property type="entry name" value="TPR"/>
    <property type="match status" value="1"/>
</dbReference>
<evidence type="ECO:0000256" key="3">
    <source>
        <dbReference type="PROSITE-ProRule" id="PRU00339"/>
    </source>
</evidence>
<feature type="repeat" description="TPR" evidence="3">
    <location>
        <begin position="357"/>
        <end position="390"/>
    </location>
</feature>
<dbReference type="AlphaFoldDB" id="A0A243W6I0"/>
<dbReference type="Proteomes" id="UP000194873">
    <property type="component" value="Unassembled WGS sequence"/>
</dbReference>
<comment type="similarity">
    <text evidence="1">Belongs to the esterase D family.</text>
</comment>
<dbReference type="RefSeq" id="WP_086596944.1">
    <property type="nucleotide sequence ID" value="NZ_MTSE01000027.1"/>
</dbReference>
<dbReference type="PANTHER" id="PTHR40841">
    <property type="entry name" value="SIDEROPHORE TRIACETYLFUSARININE C ESTERASE"/>
    <property type="match status" value="1"/>
</dbReference>
<keyword evidence="4" id="KW-0732">Signal</keyword>
<dbReference type="Pfam" id="PF00756">
    <property type="entry name" value="Esterase"/>
    <property type="match status" value="1"/>
</dbReference>
<dbReference type="GO" id="GO:0016788">
    <property type="term" value="F:hydrolase activity, acting on ester bonds"/>
    <property type="evidence" value="ECO:0007669"/>
    <property type="project" value="TreeGrafter"/>
</dbReference>
<feature type="signal peptide" evidence="4">
    <location>
        <begin position="1"/>
        <end position="19"/>
    </location>
</feature>
<feature type="chain" id="PRO_5012692921" evidence="4">
    <location>
        <begin position="20"/>
        <end position="403"/>
    </location>
</feature>
<dbReference type="OrthoDB" id="9784036at2"/>
<organism evidence="5 6">
    <name type="scientific">Hymenobacter crusticola</name>
    <dbReference type="NCBI Taxonomy" id="1770526"/>
    <lineage>
        <taxon>Bacteria</taxon>
        <taxon>Pseudomonadati</taxon>
        <taxon>Bacteroidota</taxon>
        <taxon>Cytophagia</taxon>
        <taxon>Cytophagales</taxon>
        <taxon>Hymenobacteraceae</taxon>
        <taxon>Hymenobacter</taxon>
    </lineage>
</organism>
<dbReference type="InterPro" id="IPR019734">
    <property type="entry name" value="TPR_rpt"/>
</dbReference>
<keyword evidence="3" id="KW-0802">TPR repeat</keyword>
<accession>A0A243W6I0</accession>
<dbReference type="InterPro" id="IPR052558">
    <property type="entry name" value="Siderophore_Hydrolase_D"/>
</dbReference>
<sequence length="403" mass="45099">MRKCLLLLLSWLFALSTHAQPLTPPAIGQAHEFYSSVLHEKRTVWVHLPVTTTPHERFPVLYVLDGERYFTSTVAMTEQLAGRWPRLLVVGILNRNRNRDFTPTHVAPVPAFVDPAAATVSGGGDAFEQFLQAELLPRIDSLYPTTPYRILSGHSLGGLAVVHTLVTHPDLFNAYLALDPSLWWDHEQTLRTAEATLPQIHFAPKALFIASAQPLLPPGLDTLAAQLDRSDYTALYRAVTHLTHTLRRRPTPALHWQAKYYPAEQHGTVQLLGQYDGLKFLFDEYGFRASRFTFQPKADLDSAVVAHFARVSQQMGYPVQPDEQLLNSLGYSYLSRHQPQKALVLFQRNVANYPRSANAYDSLGDAYAQQGNKRQALAAYQQALALGAAADTRAKLQALQTKR</sequence>
<reference evidence="5 6" key="1">
    <citation type="submission" date="2017-01" db="EMBL/GenBank/DDBJ databases">
        <title>A new Hymenobacter.</title>
        <authorList>
            <person name="Liang Y."/>
            <person name="Feng F."/>
        </authorList>
    </citation>
    <scope>NUCLEOTIDE SEQUENCE [LARGE SCALE GENOMIC DNA]</scope>
    <source>
        <strain evidence="5">MIMBbqt21</strain>
    </source>
</reference>
<gene>
    <name evidence="5" type="ORF">BXP70_25485</name>
</gene>
<dbReference type="InterPro" id="IPR000801">
    <property type="entry name" value="Esterase-like"/>
</dbReference>
<dbReference type="PROSITE" id="PS50293">
    <property type="entry name" value="TPR_REGION"/>
    <property type="match status" value="1"/>
</dbReference>
<proteinExistence type="inferred from homology"/>
<dbReference type="SUPFAM" id="SSF48452">
    <property type="entry name" value="TPR-like"/>
    <property type="match status" value="1"/>
</dbReference>
<name>A0A243W6I0_9BACT</name>
<dbReference type="SUPFAM" id="SSF53474">
    <property type="entry name" value="alpha/beta-Hydrolases"/>
    <property type="match status" value="1"/>
</dbReference>